<gene>
    <name evidence="4" type="ORF">CHRIB12_LOCUS14003</name>
</gene>
<sequence>MNDPLNRRADVVHRTSCYSEFHLRSSFGKSLPFTNARSIFYAFLWTLNLLKQLVTSVYLLLALISFNVFSSFFYHCPKRNQTSNALLTQAFHPPSAEDQFSQNFLEEQQQQQQFNQEQLEEIQEQLNSSNLIQRIQMTDSSNFPFQAFENNAILGSSLPSDWIYGSDEINGFVDGTGFGGDNVFVNGLISQNFVDNSWLAQTTEQQTLQHMGQQEQIHASLSNSLSDAETQQNSESQNNDHDHLRAQTPGPIQKTIIPNYLNIRRRSLSADNIHALAKAQQQANRKVIIATSQQSSMASAMNFEQQIQFSSIQNTKQQTLNPNGLQIDDANNNQNNNENDGDVNNHNSQNASGNTSPNSQNNRPHLSRTSSASPINHAQRFNELQARFKVKLDKRTQRSMPNIQLTAAAQNAMSLSQSQAKTNTSVSGTGTVPIMDLSSLSTPNTPTFPPEKSTLKPPNNAPRRGHMRKRSLSAPTAPFPSAQLPGSIPLQPAQSFPLNFPLSSSFRRPNALPIQIQRNPKHNHNSPSMSPEEYQRKLDEELEKVDFEDITVSELKEMLRQRGKPATGKKAVLMQRLQEEVEYVKAMKNHNQQQKNNGNNNNNNNNGQFSQIMSSPTSPSGVSLQRSIANLHISSPPIHTRRYSPYGSVSIPGSPRMMPSGLGNGRPPSGFNGSNIPFPENTEEWQFQTVGLVQRSMTQPLLHNLEDASIMIMGQQSQDIYGTQPSSAPPTTTEFDAVATSEFQGFQQPSSAPPMTTEFDTFEIINPMSMNVSMSDMMRLNVPDGADPNVLLKQEQGNENKLNIDNGQQPGSIVPTSSNDTVAGMLVQQGMRFDFNSQHHLQDENMMIKSEDNLDFLNYTTNMSSISHQSAQHLPMQLELQQDGMTFGGGW</sequence>
<evidence type="ECO:0000313" key="5">
    <source>
        <dbReference type="Proteomes" id="UP000684084"/>
    </source>
</evidence>
<dbReference type="Pfam" id="PF02037">
    <property type="entry name" value="SAP"/>
    <property type="match status" value="1"/>
</dbReference>
<feature type="compositionally biased region" description="Low complexity" evidence="1">
    <location>
        <begin position="592"/>
        <end position="608"/>
    </location>
</feature>
<dbReference type="AlphaFoldDB" id="A0A916EB09"/>
<evidence type="ECO:0000256" key="2">
    <source>
        <dbReference type="SAM" id="Phobius"/>
    </source>
</evidence>
<dbReference type="SMART" id="SM00513">
    <property type="entry name" value="SAP"/>
    <property type="match status" value="1"/>
</dbReference>
<feature type="compositionally biased region" description="Low complexity" evidence="1">
    <location>
        <begin position="328"/>
        <end position="347"/>
    </location>
</feature>
<dbReference type="Proteomes" id="UP000684084">
    <property type="component" value="Unassembled WGS sequence"/>
</dbReference>
<dbReference type="VEuPathDB" id="FungiDB:RhiirFUN_014878"/>
<keyword evidence="2" id="KW-0812">Transmembrane</keyword>
<name>A0A916EB09_9GLOM</name>
<feature type="compositionally biased region" description="Polar residues" evidence="1">
    <location>
        <begin position="205"/>
        <end position="237"/>
    </location>
</feature>
<evidence type="ECO:0000256" key="1">
    <source>
        <dbReference type="SAM" id="MobiDB-lite"/>
    </source>
</evidence>
<organism evidence="4 5">
    <name type="scientific">Rhizophagus irregularis</name>
    <dbReference type="NCBI Taxonomy" id="588596"/>
    <lineage>
        <taxon>Eukaryota</taxon>
        <taxon>Fungi</taxon>
        <taxon>Fungi incertae sedis</taxon>
        <taxon>Mucoromycota</taxon>
        <taxon>Glomeromycotina</taxon>
        <taxon>Glomeromycetes</taxon>
        <taxon>Glomerales</taxon>
        <taxon>Glomeraceae</taxon>
        <taxon>Rhizophagus</taxon>
    </lineage>
</organism>
<comment type="caution">
    <text evidence="4">The sequence shown here is derived from an EMBL/GenBank/DDBJ whole genome shotgun (WGS) entry which is preliminary data.</text>
</comment>
<feature type="compositionally biased region" description="Polar residues" evidence="1">
    <location>
        <begin position="348"/>
        <end position="375"/>
    </location>
</feature>
<proteinExistence type="predicted"/>
<keyword evidence="2" id="KW-1133">Transmembrane helix</keyword>
<evidence type="ECO:0000313" key="4">
    <source>
        <dbReference type="EMBL" id="CAB5373451.1"/>
    </source>
</evidence>
<dbReference type="PROSITE" id="PS50800">
    <property type="entry name" value="SAP"/>
    <property type="match status" value="1"/>
</dbReference>
<feature type="transmembrane region" description="Helical" evidence="2">
    <location>
        <begin position="57"/>
        <end position="74"/>
    </location>
</feature>
<feature type="region of interest" description="Disordered" evidence="1">
    <location>
        <begin position="517"/>
        <end position="536"/>
    </location>
</feature>
<feature type="compositionally biased region" description="Polar residues" evidence="1">
    <location>
        <begin position="609"/>
        <end position="623"/>
    </location>
</feature>
<accession>A0A916EB09</accession>
<feature type="region of interest" description="Disordered" evidence="1">
    <location>
        <begin position="319"/>
        <end position="375"/>
    </location>
</feature>
<evidence type="ECO:0000259" key="3">
    <source>
        <dbReference type="PROSITE" id="PS50800"/>
    </source>
</evidence>
<keyword evidence="2" id="KW-0472">Membrane</keyword>
<feature type="region of interest" description="Disordered" evidence="1">
    <location>
        <begin position="592"/>
        <end position="623"/>
    </location>
</feature>
<dbReference type="OrthoDB" id="445357at2759"/>
<dbReference type="InterPro" id="IPR003034">
    <property type="entry name" value="SAP_dom"/>
</dbReference>
<protein>
    <recommendedName>
        <fullName evidence="3">SAP domain-containing protein</fullName>
    </recommendedName>
</protein>
<dbReference type="EMBL" id="CAGKOT010000032">
    <property type="protein sequence ID" value="CAB5373451.1"/>
    <property type="molecule type" value="Genomic_DNA"/>
</dbReference>
<feature type="region of interest" description="Disordered" evidence="1">
    <location>
        <begin position="205"/>
        <end position="253"/>
    </location>
</feature>
<feature type="domain" description="SAP" evidence="3">
    <location>
        <begin position="547"/>
        <end position="581"/>
    </location>
</feature>
<reference evidence="4" key="1">
    <citation type="submission" date="2020-05" db="EMBL/GenBank/DDBJ databases">
        <authorList>
            <person name="Rincon C."/>
            <person name="Sanders R I."/>
            <person name="Robbins C."/>
            <person name="Chaturvedi A."/>
        </authorList>
    </citation>
    <scope>NUCLEOTIDE SEQUENCE</scope>
    <source>
        <strain evidence="4">CHB12</strain>
    </source>
</reference>
<feature type="region of interest" description="Disordered" evidence="1">
    <location>
        <begin position="439"/>
        <end position="490"/>
    </location>
</feature>